<dbReference type="GO" id="GO:0008028">
    <property type="term" value="F:monocarboxylic acid transmembrane transporter activity"/>
    <property type="evidence" value="ECO:0007669"/>
    <property type="project" value="TreeGrafter"/>
</dbReference>
<feature type="transmembrane region" description="Helical" evidence="1">
    <location>
        <begin position="306"/>
        <end position="326"/>
    </location>
</feature>
<dbReference type="InterPro" id="IPR050327">
    <property type="entry name" value="Proton-linked_MCT"/>
</dbReference>
<keyword evidence="3" id="KW-1185">Reference proteome</keyword>
<dbReference type="Gene3D" id="1.20.1250.20">
    <property type="entry name" value="MFS general substrate transporter like domains"/>
    <property type="match status" value="2"/>
</dbReference>
<reference evidence="2 3" key="1">
    <citation type="journal article" date="2017" name="PLoS Biol.">
        <title>The sea cucumber genome provides insights into morphological evolution and visceral regeneration.</title>
        <authorList>
            <person name="Zhang X."/>
            <person name="Sun L."/>
            <person name="Yuan J."/>
            <person name="Sun Y."/>
            <person name="Gao Y."/>
            <person name="Zhang L."/>
            <person name="Li S."/>
            <person name="Dai H."/>
            <person name="Hamel J.F."/>
            <person name="Liu C."/>
            <person name="Yu Y."/>
            <person name="Liu S."/>
            <person name="Lin W."/>
            <person name="Guo K."/>
            <person name="Jin S."/>
            <person name="Xu P."/>
            <person name="Storey K.B."/>
            <person name="Huan P."/>
            <person name="Zhang T."/>
            <person name="Zhou Y."/>
            <person name="Zhang J."/>
            <person name="Lin C."/>
            <person name="Li X."/>
            <person name="Xing L."/>
            <person name="Huo D."/>
            <person name="Sun M."/>
            <person name="Wang L."/>
            <person name="Mercier A."/>
            <person name="Li F."/>
            <person name="Yang H."/>
            <person name="Xiang J."/>
        </authorList>
    </citation>
    <scope>NUCLEOTIDE SEQUENCE [LARGE SCALE GENOMIC DNA]</scope>
    <source>
        <strain evidence="2">Shaxun</strain>
        <tissue evidence="2">Muscle</tissue>
    </source>
</reference>
<dbReference type="SUPFAM" id="SSF103473">
    <property type="entry name" value="MFS general substrate transporter"/>
    <property type="match status" value="1"/>
</dbReference>
<proteinExistence type="predicted"/>
<keyword evidence="1" id="KW-0472">Membrane</keyword>
<feature type="transmembrane region" description="Helical" evidence="1">
    <location>
        <begin position="338"/>
        <end position="358"/>
    </location>
</feature>
<dbReference type="Proteomes" id="UP000230750">
    <property type="component" value="Unassembled WGS sequence"/>
</dbReference>
<feature type="transmembrane region" description="Helical" evidence="1">
    <location>
        <begin position="64"/>
        <end position="86"/>
    </location>
</feature>
<dbReference type="OrthoDB" id="6499973at2759"/>
<dbReference type="EMBL" id="MRZV01000630">
    <property type="protein sequence ID" value="PIK46639.1"/>
    <property type="molecule type" value="Genomic_DNA"/>
</dbReference>
<sequence length="367" mass="40373">MDIFSYQFLGTAGSVLIGAGFIYQGYFANSIWKLLTANVASGVGFGAINMVTAVHLAETCRESFGILFAVSSVISSVSTMILPLLLEYCVRMYGLSAAIALLGALTWNCVPCGLLLFNKNESRIWRRATRERDEEPFQENYAELRNCSPFESEPGILSTKTENDYNWRQKNILFVHPSLLFAILTRAFNTIIVYSWAIFLVPFGVEKGYEPSTAVWLSTSGGAGITLGMMICIAVFYFKWMHSLPLLITGVVISFAIMLCFHFGEHIFFLCAISFTAGTLVSFYATWIQAYVVYIVCSKHVQTATALSNLGTGAGIILTGFIAGLVHDIRGSYNDVFIFSSLMAACQALCVIPTLLLLEPNPPDCQL</sequence>
<comment type="caution">
    <text evidence="2">The sequence shown here is derived from an EMBL/GenBank/DDBJ whole genome shotgun (WGS) entry which is preliminary data.</text>
</comment>
<dbReference type="InterPro" id="IPR011701">
    <property type="entry name" value="MFS"/>
</dbReference>
<dbReference type="InterPro" id="IPR036259">
    <property type="entry name" value="MFS_trans_sf"/>
</dbReference>
<keyword evidence="1" id="KW-0812">Transmembrane</keyword>
<dbReference type="PANTHER" id="PTHR11360:SF303">
    <property type="entry name" value="MAJOR FACILITATOR SUPERFAMILY (MFS) PROFILE DOMAIN-CONTAINING PROTEIN"/>
    <property type="match status" value="1"/>
</dbReference>
<feature type="transmembrane region" description="Helical" evidence="1">
    <location>
        <begin position="7"/>
        <end position="27"/>
    </location>
</feature>
<feature type="transmembrane region" description="Helical" evidence="1">
    <location>
        <begin position="92"/>
        <end position="117"/>
    </location>
</feature>
<dbReference type="AlphaFoldDB" id="A0A2G8KFA3"/>
<organism evidence="2 3">
    <name type="scientific">Stichopus japonicus</name>
    <name type="common">Sea cucumber</name>
    <dbReference type="NCBI Taxonomy" id="307972"/>
    <lineage>
        <taxon>Eukaryota</taxon>
        <taxon>Metazoa</taxon>
        <taxon>Echinodermata</taxon>
        <taxon>Eleutherozoa</taxon>
        <taxon>Echinozoa</taxon>
        <taxon>Holothuroidea</taxon>
        <taxon>Aspidochirotacea</taxon>
        <taxon>Aspidochirotida</taxon>
        <taxon>Stichopodidae</taxon>
        <taxon>Apostichopus</taxon>
    </lineage>
</organism>
<dbReference type="Pfam" id="PF07690">
    <property type="entry name" value="MFS_1"/>
    <property type="match status" value="1"/>
</dbReference>
<gene>
    <name evidence="2" type="ORF">BSL78_16504</name>
</gene>
<evidence type="ECO:0000256" key="1">
    <source>
        <dbReference type="SAM" id="Phobius"/>
    </source>
</evidence>
<name>A0A2G8KFA3_STIJA</name>
<feature type="transmembrane region" description="Helical" evidence="1">
    <location>
        <begin position="215"/>
        <end position="237"/>
    </location>
</feature>
<feature type="transmembrane region" description="Helical" evidence="1">
    <location>
        <begin position="244"/>
        <end position="261"/>
    </location>
</feature>
<feature type="transmembrane region" description="Helical" evidence="1">
    <location>
        <begin position="178"/>
        <end position="203"/>
    </location>
</feature>
<feature type="transmembrane region" description="Helical" evidence="1">
    <location>
        <begin position="267"/>
        <end position="294"/>
    </location>
</feature>
<feature type="transmembrane region" description="Helical" evidence="1">
    <location>
        <begin position="39"/>
        <end position="57"/>
    </location>
</feature>
<accession>A0A2G8KFA3</accession>
<protein>
    <submittedName>
        <fullName evidence="2">Putative monocarboxylate transporter 4</fullName>
    </submittedName>
</protein>
<evidence type="ECO:0000313" key="2">
    <source>
        <dbReference type="EMBL" id="PIK46639.1"/>
    </source>
</evidence>
<keyword evidence="1" id="KW-1133">Transmembrane helix</keyword>
<dbReference type="PANTHER" id="PTHR11360">
    <property type="entry name" value="MONOCARBOXYLATE TRANSPORTER"/>
    <property type="match status" value="1"/>
</dbReference>
<evidence type="ECO:0000313" key="3">
    <source>
        <dbReference type="Proteomes" id="UP000230750"/>
    </source>
</evidence>